<dbReference type="InterPro" id="IPR002347">
    <property type="entry name" value="SDR_fam"/>
</dbReference>
<feature type="region of interest" description="Disordered" evidence="2">
    <location>
        <begin position="267"/>
        <end position="296"/>
    </location>
</feature>
<proteinExistence type="inferred from homology"/>
<organism evidence="3 4">
    <name type="scientific">Streptacidiphilus alkalitolerans</name>
    <dbReference type="NCBI Taxonomy" id="3342712"/>
    <lineage>
        <taxon>Bacteria</taxon>
        <taxon>Bacillati</taxon>
        <taxon>Actinomycetota</taxon>
        <taxon>Actinomycetes</taxon>
        <taxon>Kitasatosporales</taxon>
        <taxon>Streptomycetaceae</taxon>
        <taxon>Streptacidiphilus</taxon>
    </lineage>
</organism>
<comment type="similarity">
    <text evidence="1">Belongs to the short-chain dehydrogenases/reductases (SDR) family.</text>
</comment>
<dbReference type="PRINTS" id="PR00080">
    <property type="entry name" value="SDRFAMILY"/>
</dbReference>
<dbReference type="InterPro" id="IPR036291">
    <property type="entry name" value="NAD(P)-bd_dom_sf"/>
</dbReference>
<dbReference type="Pfam" id="PF00106">
    <property type="entry name" value="adh_short"/>
    <property type="match status" value="1"/>
</dbReference>
<name>A0ABV6X026_9ACTN</name>
<evidence type="ECO:0000256" key="1">
    <source>
        <dbReference type="RuleBase" id="RU000363"/>
    </source>
</evidence>
<evidence type="ECO:0000313" key="3">
    <source>
        <dbReference type="EMBL" id="MFC1431559.1"/>
    </source>
</evidence>
<comment type="caution">
    <text evidence="3">The sequence shown here is derived from an EMBL/GenBank/DDBJ whole genome shotgun (WGS) entry which is preliminary data.</text>
</comment>
<protein>
    <submittedName>
        <fullName evidence="3">SDR family NAD(P)-dependent oxidoreductase</fullName>
    </submittedName>
</protein>
<dbReference type="SUPFAM" id="SSF51735">
    <property type="entry name" value="NAD(P)-binding Rossmann-fold domains"/>
    <property type="match status" value="1"/>
</dbReference>
<evidence type="ECO:0000313" key="4">
    <source>
        <dbReference type="Proteomes" id="UP001592530"/>
    </source>
</evidence>
<evidence type="ECO:0000256" key="2">
    <source>
        <dbReference type="SAM" id="MobiDB-lite"/>
    </source>
</evidence>
<dbReference type="PANTHER" id="PTHR44147">
    <property type="entry name" value="DEHYDROGENASE/REDUCTASE SDR FAMILY MEMBER 1"/>
    <property type="match status" value="1"/>
</dbReference>
<dbReference type="RefSeq" id="WP_380552308.1">
    <property type="nucleotide sequence ID" value="NZ_JBHEZY010000004.1"/>
</dbReference>
<accession>A0ABV6X026</accession>
<dbReference type="Proteomes" id="UP001592530">
    <property type="component" value="Unassembled WGS sequence"/>
</dbReference>
<dbReference type="EMBL" id="JBHEZY010000004">
    <property type="protein sequence ID" value="MFC1431559.1"/>
    <property type="molecule type" value="Genomic_DNA"/>
</dbReference>
<dbReference type="Gene3D" id="3.40.50.720">
    <property type="entry name" value="NAD(P)-binding Rossmann-like Domain"/>
    <property type="match status" value="1"/>
</dbReference>
<gene>
    <name evidence="3" type="ORF">ACEZDB_12985</name>
</gene>
<sequence length="296" mass="30614">MTRSDKEVVAVVTGASRGAGKGIAEALGGTGATVYVTGRSRGGGDSPYGGSVRETAEGVTRAGGTGIPVVVDHADDAAVAELFARVRSERGRLDILVNNAAAVAAPAPGGFWQRPLSTADPLTVGLRSHYVAAWHAAPLLIAGGRGLIVNTGHYGAVSYHQGPAYGAQKAGADKMAADMAKELYPYGVAALSIWMGSLDTERVRAHLQSLALAPEQRAALPPRESPHFTGRVIAALYASDELMAFSGRAIIGAELGAYLDVTDVDGSRPRSRRLALGGPPEPHPSLRPEASSHVNR</sequence>
<dbReference type="PANTHER" id="PTHR44147:SF2">
    <property type="entry name" value="DEHYDROGENASE_REDUCTASE SDR FAMILY MEMBER 1"/>
    <property type="match status" value="1"/>
</dbReference>
<reference evidence="3 4" key="1">
    <citation type="submission" date="2024-09" db="EMBL/GenBank/DDBJ databases">
        <authorList>
            <person name="Lee S.D."/>
        </authorList>
    </citation>
    <scope>NUCLEOTIDE SEQUENCE [LARGE SCALE GENOMIC DNA]</scope>
    <source>
        <strain evidence="3 4">N1-3</strain>
    </source>
</reference>
<dbReference type="PRINTS" id="PR00081">
    <property type="entry name" value="GDHRDH"/>
</dbReference>